<comment type="caution">
    <text evidence="9">The sequence shown here is derived from an EMBL/GenBank/DDBJ whole genome shotgun (WGS) entry which is preliminary data.</text>
</comment>
<protein>
    <submittedName>
        <fullName evidence="9">Kinesin-like protein</fullName>
    </submittedName>
</protein>
<feature type="region of interest" description="Disordered" evidence="7">
    <location>
        <begin position="275"/>
        <end position="295"/>
    </location>
</feature>
<feature type="compositionally biased region" description="Basic and acidic residues" evidence="7">
    <location>
        <begin position="384"/>
        <end position="396"/>
    </location>
</feature>
<dbReference type="InterPro" id="IPR027417">
    <property type="entry name" value="P-loop_NTPase"/>
</dbReference>
<dbReference type="EMBL" id="JAMFTS010000004">
    <property type="protein sequence ID" value="KAJ4764537.1"/>
    <property type="molecule type" value="Genomic_DNA"/>
</dbReference>
<evidence type="ECO:0000313" key="10">
    <source>
        <dbReference type="Proteomes" id="UP001140206"/>
    </source>
</evidence>
<dbReference type="InterPro" id="IPR001752">
    <property type="entry name" value="Kinesin_motor_dom"/>
</dbReference>
<dbReference type="SUPFAM" id="SSF52540">
    <property type="entry name" value="P-loop containing nucleoside triphosphate hydrolases"/>
    <property type="match status" value="1"/>
</dbReference>
<evidence type="ECO:0000256" key="7">
    <source>
        <dbReference type="SAM" id="MobiDB-lite"/>
    </source>
</evidence>
<keyword evidence="3" id="KW-0493">Microtubule</keyword>
<comment type="caution">
    <text evidence="6">Lacks conserved residue(s) required for the propagation of feature annotation.</text>
</comment>
<feature type="compositionally biased region" description="Basic and acidic residues" evidence="7">
    <location>
        <begin position="961"/>
        <end position="984"/>
    </location>
</feature>
<dbReference type="PANTHER" id="PTHR47971:SF8">
    <property type="entry name" value="KINESIN-LIKE PROTEIN"/>
    <property type="match status" value="1"/>
</dbReference>
<gene>
    <name evidence="9" type="ORF">LUZ62_074912</name>
</gene>
<evidence type="ECO:0000259" key="8">
    <source>
        <dbReference type="PROSITE" id="PS50067"/>
    </source>
</evidence>
<feature type="compositionally biased region" description="Basic and acidic residues" evidence="7">
    <location>
        <begin position="152"/>
        <end position="168"/>
    </location>
</feature>
<keyword evidence="5" id="KW-0206">Cytoskeleton</keyword>
<evidence type="ECO:0000256" key="3">
    <source>
        <dbReference type="ARBA" id="ARBA00022701"/>
    </source>
</evidence>
<evidence type="ECO:0000256" key="5">
    <source>
        <dbReference type="ARBA" id="ARBA00023212"/>
    </source>
</evidence>
<dbReference type="PROSITE" id="PS50067">
    <property type="entry name" value="KINESIN_MOTOR_2"/>
    <property type="match status" value="2"/>
</dbReference>
<proteinExistence type="inferred from homology"/>
<dbReference type="Gene3D" id="3.40.850.10">
    <property type="entry name" value="Kinesin motor domain"/>
    <property type="match status" value="2"/>
</dbReference>
<feature type="region of interest" description="Disordered" evidence="7">
    <location>
        <begin position="331"/>
        <end position="364"/>
    </location>
</feature>
<dbReference type="PANTHER" id="PTHR47971">
    <property type="entry name" value="KINESIN-RELATED PROTEIN 6"/>
    <property type="match status" value="1"/>
</dbReference>
<dbReference type="InterPro" id="IPR027640">
    <property type="entry name" value="Kinesin-like_fam"/>
</dbReference>
<dbReference type="GO" id="GO:0007018">
    <property type="term" value="P:microtubule-based movement"/>
    <property type="evidence" value="ECO:0007669"/>
    <property type="project" value="InterPro"/>
</dbReference>
<dbReference type="GO" id="GO:0003777">
    <property type="term" value="F:microtubule motor activity"/>
    <property type="evidence" value="ECO:0007669"/>
    <property type="project" value="InterPro"/>
</dbReference>
<dbReference type="GO" id="GO:0007019">
    <property type="term" value="P:microtubule depolymerization"/>
    <property type="evidence" value="ECO:0007669"/>
    <property type="project" value="TreeGrafter"/>
</dbReference>
<feature type="domain" description="Kinesin motor" evidence="8">
    <location>
        <begin position="578"/>
        <end position="670"/>
    </location>
</feature>
<feature type="region of interest" description="Disordered" evidence="7">
    <location>
        <begin position="376"/>
        <end position="396"/>
    </location>
</feature>
<sequence>MKFRSSSKKSASTSCQGEDQVDGVTLKWLQSAGLQHLASPVASLDQQQQLHDLLLQETMGKVPQELSKLTPPEILKTEYITVTNKQSNEKSTDSVLALEKKVGVKAKDEDMTVSKDVDVVAVQFGSPEWSPTRGLYGDYKIIEGFEHKSSTGTHDDDFAFRRDEESSRSSESNTRNKRSLSKMGHISKKSSPSVDNINLDNATPESPTTELNNKFNSSMEDLNELHLSRVSIPSKESIAAENTYKVGVGKMVKSQVVSSPNEINKEINSAIEELSKRHSTRKGRSSSARRNDFLSRESNPVKFRVSGTETEELDPMQFSFYNGSNSNLLTSELEEQSKRPSSSKSIPLSIHRGEFNSEGNNPTKNRVVEIKSETLGSTNISSSRRSESRVKAMSVRRKDINTKETNSDKIRVTGDKSKSIRAKIPAKNEPTVTSKSKEHNLKKASANEQVKKSNEQIHSSISIPIEEALSTCATDVKSEEKNAAKIRVVVRKRPLNKKEMIKKEKDVISVEDIEHITIHEPKVKVDLTAYIEKHEFYFDAVLHEHVTNDEVYNVTVGPSIPTILEQAKITCFAFGPTGSERGADCTHSDRDKRNEGVEINKSLLALKECIRALDNDQNHIPFRGSKLTEVLHDSFIGDSRTVMICCVSPSTGSCEQTLNTLRYAERVRNLSRDGYQKDQGTEILTESNKMDQRIEKITKIEGENNRELYNPSPEMAENLSVRAIYSSKPEIGESSFRFMSNCDFIGSQEDCDPKGQCKIQNNIAGSFSTSYCSSLDFSAKNWLQNYGKEEQIVQPMDQEAGLNIEKDIQAPLKEKEFNLVAENRAILDTLSDSENINKGPEARCSLYEIERNGIDDVDFSYPALSDEEIFVKQMVPQCIEEEALIEKREQRNGVDVSHTTLAKSVERELLLPLEMGNNDLHVISTNNSTKTISDVSTHNALDASGGRKTPNKSPNRRIPRKERNGENRGNLKKEESKSSTKNYKEQYASSADASKEEAPTKEKRATNLVEEEEALLAAHRKVIQNTMNILDEEMNLLVQIDQPGSLINRYVAELSSVLSRKAADLASLQEHVMKFQQGL</sequence>
<dbReference type="GO" id="GO:0008017">
    <property type="term" value="F:microtubule binding"/>
    <property type="evidence" value="ECO:0007669"/>
    <property type="project" value="InterPro"/>
</dbReference>
<feature type="domain" description="Kinesin motor" evidence="8">
    <location>
        <begin position="485"/>
        <end position="577"/>
    </location>
</feature>
<feature type="compositionally biased region" description="Polar residues" evidence="7">
    <location>
        <begin position="189"/>
        <end position="214"/>
    </location>
</feature>
<feature type="compositionally biased region" description="Basic and acidic residues" evidence="7">
    <location>
        <begin position="993"/>
        <end position="1005"/>
    </location>
</feature>
<dbReference type="GO" id="GO:0005524">
    <property type="term" value="F:ATP binding"/>
    <property type="evidence" value="ECO:0007669"/>
    <property type="project" value="InterPro"/>
</dbReference>
<comment type="subcellular location">
    <subcellularLocation>
        <location evidence="1">Cytoplasm</location>
        <location evidence="1">Cytoskeleton</location>
    </subcellularLocation>
</comment>
<evidence type="ECO:0000256" key="1">
    <source>
        <dbReference type="ARBA" id="ARBA00004245"/>
    </source>
</evidence>
<evidence type="ECO:0000256" key="6">
    <source>
        <dbReference type="PROSITE-ProRule" id="PRU00283"/>
    </source>
</evidence>
<organism evidence="9 10">
    <name type="scientific">Rhynchospora pubera</name>
    <dbReference type="NCBI Taxonomy" id="906938"/>
    <lineage>
        <taxon>Eukaryota</taxon>
        <taxon>Viridiplantae</taxon>
        <taxon>Streptophyta</taxon>
        <taxon>Embryophyta</taxon>
        <taxon>Tracheophyta</taxon>
        <taxon>Spermatophyta</taxon>
        <taxon>Magnoliopsida</taxon>
        <taxon>Liliopsida</taxon>
        <taxon>Poales</taxon>
        <taxon>Cyperaceae</taxon>
        <taxon>Cyperoideae</taxon>
        <taxon>Rhynchosporeae</taxon>
        <taxon>Rhynchospora</taxon>
    </lineage>
</organism>
<keyword evidence="4" id="KW-0505">Motor protein</keyword>
<name>A0AAV8DE43_9POAL</name>
<comment type="similarity">
    <text evidence="6">Belongs to the TRAFAC class myosin-kinesin ATPase superfamily. Kinesin family.</text>
</comment>
<accession>A0AAV8DE43</accession>
<feature type="region of interest" description="Disordered" evidence="7">
    <location>
        <begin position="931"/>
        <end position="1006"/>
    </location>
</feature>
<reference evidence="9" key="1">
    <citation type="submission" date="2022-08" db="EMBL/GenBank/DDBJ databases">
        <authorList>
            <person name="Marques A."/>
        </authorList>
    </citation>
    <scope>NUCLEOTIDE SEQUENCE</scope>
    <source>
        <strain evidence="9">RhyPub2mFocal</strain>
        <tissue evidence="9">Leaves</tissue>
    </source>
</reference>
<evidence type="ECO:0000313" key="9">
    <source>
        <dbReference type="EMBL" id="KAJ4764537.1"/>
    </source>
</evidence>
<dbReference type="Pfam" id="PF00225">
    <property type="entry name" value="Kinesin"/>
    <property type="match status" value="1"/>
</dbReference>
<evidence type="ECO:0000256" key="2">
    <source>
        <dbReference type="ARBA" id="ARBA00022490"/>
    </source>
</evidence>
<keyword evidence="10" id="KW-1185">Reference proteome</keyword>
<evidence type="ECO:0000256" key="4">
    <source>
        <dbReference type="ARBA" id="ARBA00023175"/>
    </source>
</evidence>
<dbReference type="AlphaFoldDB" id="A0AAV8DE43"/>
<dbReference type="SMART" id="SM00129">
    <property type="entry name" value="KISc"/>
    <property type="match status" value="1"/>
</dbReference>
<keyword evidence="2" id="KW-0963">Cytoplasm</keyword>
<dbReference type="Proteomes" id="UP001140206">
    <property type="component" value="Chromosome 4"/>
</dbReference>
<dbReference type="InterPro" id="IPR036961">
    <property type="entry name" value="Kinesin_motor_dom_sf"/>
</dbReference>
<feature type="region of interest" description="Disordered" evidence="7">
    <location>
        <begin position="152"/>
        <end position="214"/>
    </location>
</feature>
<feature type="region of interest" description="Disordered" evidence="7">
    <location>
        <begin position="425"/>
        <end position="455"/>
    </location>
</feature>
<dbReference type="GO" id="GO:0005874">
    <property type="term" value="C:microtubule"/>
    <property type="evidence" value="ECO:0007669"/>
    <property type="project" value="UniProtKB-KW"/>
</dbReference>
<feature type="compositionally biased region" description="Basic residues" evidence="7">
    <location>
        <begin position="175"/>
        <end position="188"/>
    </location>
</feature>